<dbReference type="InterPro" id="IPR038987">
    <property type="entry name" value="MoeA-like"/>
</dbReference>
<dbReference type="Proteomes" id="UP001216150">
    <property type="component" value="Unassembled WGS sequence"/>
</dbReference>
<proteinExistence type="inferred from homology"/>
<dbReference type="PANTHER" id="PTHR10192:SF5">
    <property type="entry name" value="GEPHYRIN"/>
    <property type="match status" value="1"/>
</dbReference>
<keyword evidence="5" id="KW-1185">Reference proteome</keyword>
<comment type="function">
    <text evidence="1">Catalyzes two steps in the biosynthesis of the molybdenum cofactor. In the first step, molybdopterin is adenylated. Subsequently, molybdate is inserted into adenylated molybdopterin and AMP is released.</text>
</comment>
<dbReference type="GO" id="GO:0006777">
    <property type="term" value="P:Mo-molybdopterin cofactor biosynthetic process"/>
    <property type="evidence" value="ECO:0007669"/>
    <property type="project" value="UniProtKB-UniRule"/>
</dbReference>
<keyword evidence="1" id="KW-0808">Transferase</keyword>
<dbReference type="SUPFAM" id="SSF63867">
    <property type="entry name" value="MoeA C-terminal domain-like"/>
    <property type="match status" value="1"/>
</dbReference>
<comment type="similarity">
    <text evidence="1">Belongs to the MoeA family.</text>
</comment>
<accession>A0AAD6E319</accession>
<feature type="domain" description="MoaB/Mog" evidence="2">
    <location>
        <begin position="2"/>
        <end position="79"/>
    </location>
</feature>
<sequence length="196" mass="20883">MGELDLLKPTIERSLGGTIHFGRVSMKPGKPTTFATIPFKETGDGTTQQERKSKLIFSLPGNPASALVTLNLFVLPSLHKLTGLGESSRAISTKPWLAPQLGLPRVAVVLTHHFPLDPKRTEYHRAVVTASRSDGRLYATSTGVEGVGQRSSRVGSLANANALVVLRPGRGVGIKGEIVEALMMGGVYGSDTRLIC</sequence>
<feature type="domain" description="MoeA C-terminal" evidence="3">
    <location>
        <begin position="108"/>
        <end position="182"/>
    </location>
</feature>
<dbReference type="Pfam" id="PF03454">
    <property type="entry name" value="MoeA_C"/>
    <property type="match status" value="1"/>
</dbReference>
<dbReference type="InterPro" id="IPR036425">
    <property type="entry name" value="MoaB/Mog-like_dom_sf"/>
</dbReference>
<dbReference type="Gene3D" id="3.40.980.10">
    <property type="entry name" value="MoaB/Mog-like domain"/>
    <property type="match status" value="1"/>
</dbReference>
<evidence type="ECO:0000256" key="1">
    <source>
        <dbReference type="RuleBase" id="RU365090"/>
    </source>
</evidence>
<keyword evidence="1" id="KW-0479">Metal-binding</keyword>
<dbReference type="SUPFAM" id="SSF53218">
    <property type="entry name" value="Molybdenum cofactor biosynthesis proteins"/>
    <property type="match status" value="1"/>
</dbReference>
<dbReference type="GO" id="GO:0046872">
    <property type="term" value="F:metal ion binding"/>
    <property type="evidence" value="ECO:0007669"/>
    <property type="project" value="UniProtKB-UniRule"/>
</dbReference>
<dbReference type="Pfam" id="PF00994">
    <property type="entry name" value="MoCF_biosynth"/>
    <property type="match status" value="1"/>
</dbReference>
<dbReference type="Gene3D" id="2.40.340.10">
    <property type="entry name" value="MoeA, C-terminal, domain IV"/>
    <property type="match status" value="1"/>
</dbReference>
<dbReference type="GO" id="GO:0061598">
    <property type="term" value="F:molybdopterin adenylyltransferase activity"/>
    <property type="evidence" value="ECO:0007669"/>
    <property type="project" value="UniProtKB-UniRule"/>
</dbReference>
<comment type="caution">
    <text evidence="4">The sequence shown here is derived from an EMBL/GenBank/DDBJ whole genome shotgun (WGS) entry which is preliminary data.</text>
</comment>
<dbReference type="GO" id="GO:0005829">
    <property type="term" value="C:cytosol"/>
    <property type="evidence" value="ECO:0007669"/>
    <property type="project" value="TreeGrafter"/>
</dbReference>
<dbReference type="GO" id="GO:0005524">
    <property type="term" value="F:ATP binding"/>
    <property type="evidence" value="ECO:0007669"/>
    <property type="project" value="UniProtKB-UniRule"/>
</dbReference>
<evidence type="ECO:0000313" key="4">
    <source>
        <dbReference type="EMBL" id="KAJ5599809.1"/>
    </source>
</evidence>
<name>A0AAD6E319_9EURO</name>
<dbReference type="GO" id="GO:0061599">
    <property type="term" value="F:molybdopterin molybdotransferase activity"/>
    <property type="evidence" value="ECO:0007669"/>
    <property type="project" value="UniProtKB-UniRule"/>
</dbReference>
<keyword evidence="1" id="KW-0460">Magnesium</keyword>
<dbReference type="AlphaFoldDB" id="A0AAD6E319"/>
<organism evidence="4 5">
    <name type="scientific">Penicillium hetheringtonii</name>
    <dbReference type="NCBI Taxonomy" id="911720"/>
    <lineage>
        <taxon>Eukaryota</taxon>
        <taxon>Fungi</taxon>
        <taxon>Dikarya</taxon>
        <taxon>Ascomycota</taxon>
        <taxon>Pezizomycotina</taxon>
        <taxon>Eurotiomycetes</taxon>
        <taxon>Eurotiomycetidae</taxon>
        <taxon>Eurotiales</taxon>
        <taxon>Aspergillaceae</taxon>
        <taxon>Penicillium</taxon>
    </lineage>
</organism>
<comment type="catalytic activity">
    <reaction evidence="1">
        <text>molybdopterin + ATP + H(+) = adenylyl-molybdopterin + diphosphate</text>
        <dbReference type="Rhea" id="RHEA:31331"/>
        <dbReference type="ChEBI" id="CHEBI:15378"/>
        <dbReference type="ChEBI" id="CHEBI:30616"/>
        <dbReference type="ChEBI" id="CHEBI:33019"/>
        <dbReference type="ChEBI" id="CHEBI:58698"/>
        <dbReference type="ChEBI" id="CHEBI:62727"/>
    </reaction>
</comment>
<comment type="cofactor">
    <cofactor evidence="1">
        <name>Mg(2+)</name>
        <dbReference type="ChEBI" id="CHEBI:18420"/>
    </cofactor>
</comment>
<keyword evidence="1" id="KW-0501">Molybdenum cofactor biosynthesis</keyword>
<reference evidence="4 5" key="1">
    <citation type="journal article" date="2023" name="IMA Fungus">
        <title>Comparative genomic study of the Penicillium genus elucidates a diverse pangenome and 15 lateral gene transfer events.</title>
        <authorList>
            <person name="Petersen C."/>
            <person name="Sorensen T."/>
            <person name="Nielsen M.R."/>
            <person name="Sondergaard T.E."/>
            <person name="Sorensen J.L."/>
            <person name="Fitzpatrick D.A."/>
            <person name="Frisvad J.C."/>
            <person name="Nielsen K.L."/>
        </authorList>
    </citation>
    <scope>NUCLEOTIDE SEQUENCE [LARGE SCALE GENOMIC DNA]</scope>
    <source>
        <strain evidence="4 5">IBT 29057</strain>
    </source>
</reference>
<protein>
    <submittedName>
        <fullName evidence="4">MoeA C-terminal domain IV</fullName>
    </submittedName>
</protein>
<evidence type="ECO:0000259" key="2">
    <source>
        <dbReference type="Pfam" id="PF00994"/>
    </source>
</evidence>
<evidence type="ECO:0000259" key="3">
    <source>
        <dbReference type="Pfam" id="PF03454"/>
    </source>
</evidence>
<evidence type="ECO:0000313" key="5">
    <source>
        <dbReference type="Proteomes" id="UP001216150"/>
    </source>
</evidence>
<dbReference type="PANTHER" id="PTHR10192">
    <property type="entry name" value="MOLYBDOPTERIN BIOSYNTHESIS PROTEIN"/>
    <property type="match status" value="1"/>
</dbReference>
<comment type="pathway">
    <text evidence="1">Cofactor biosynthesis; molybdopterin biosynthesis.</text>
</comment>
<comment type="catalytic activity">
    <reaction evidence="1">
        <text>adenylyl-molybdopterin + molybdate = Mo-molybdopterin + AMP + H(+)</text>
        <dbReference type="Rhea" id="RHEA:35047"/>
        <dbReference type="ChEBI" id="CHEBI:15378"/>
        <dbReference type="ChEBI" id="CHEBI:36264"/>
        <dbReference type="ChEBI" id="CHEBI:62727"/>
        <dbReference type="ChEBI" id="CHEBI:71302"/>
        <dbReference type="ChEBI" id="CHEBI:456215"/>
    </reaction>
</comment>
<dbReference type="InterPro" id="IPR005111">
    <property type="entry name" value="MoeA_C_domain_IV"/>
</dbReference>
<keyword evidence="1" id="KW-0500">Molybdenum</keyword>
<dbReference type="EMBL" id="JAQJAC010000001">
    <property type="protein sequence ID" value="KAJ5599809.1"/>
    <property type="molecule type" value="Genomic_DNA"/>
</dbReference>
<dbReference type="InterPro" id="IPR036688">
    <property type="entry name" value="MoeA_C_domain_IV_sf"/>
</dbReference>
<gene>
    <name evidence="4" type="ORF">N7450_000876</name>
</gene>
<dbReference type="InterPro" id="IPR001453">
    <property type="entry name" value="MoaB/Mog_dom"/>
</dbReference>